<dbReference type="EMBL" id="BGZK01000183">
    <property type="protein sequence ID" value="GBP26710.1"/>
    <property type="molecule type" value="Genomic_DNA"/>
</dbReference>
<comment type="caution">
    <text evidence="3">The sequence shown here is derived from an EMBL/GenBank/DDBJ whole genome shotgun (WGS) entry which is preliminary data.</text>
</comment>
<evidence type="ECO:0000313" key="3">
    <source>
        <dbReference type="EMBL" id="GBP26710.1"/>
    </source>
</evidence>
<accession>A0A4C1UKN6</accession>
<organism evidence="3 4">
    <name type="scientific">Eumeta variegata</name>
    <name type="common">Bagworm moth</name>
    <name type="synonym">Eumeta japonica</name>
    <dbReference type="NCBI Taxonomy" id="151549"/>
    <lineage>
        <taxon>Eukaryota</taxon>
        <taxon>Metazoa</taxon>
        <taxon>Ecdysozoa</taxon>
        <taxon>Arthropoda</taxon>
        <taxon>Hexapoda</taxon>
        <taxon>Insecta</taxon>
        <taxon>Pterygota</taxon>
        <taxon>Neoptera</taxon>
        <taxon>Endopterygota</taxon>
        <taxon>Lepidoptera</taxon>
        <taxon>Glossata</taxon>
        <taxon>Ditrysia</taxon>
        <taxon>Tineoidea</taxon>
        <taxon>Psychidae</taxon>
        <taxon>Oiketicinae</taxon>
        <taxon>Eumeta</taxon>
    </lineage>
</organism>
<dbReference type="AlphaFoldDB" id="A0A4C1UKN6"/>
<evidence type="ECO:0000259" key="2">
    <source>
        <dbReference type="Pfam" id="PF17921"/>
    </source>
</evidence>
<protein>
    <recommendedName>
        <fullName evidence="2">Integrase zinc-binding domain-containing protein</fullName>
    </recommendedName>
</protein>
<gene>
    <name evidence="3" type="ORF">EVAR_23481_1</name>
</gene>
<feature type="domain" description="Integrase zinc-binding" evidence="2">
    <location>
        <begin position="3"/>
        <end position="35"/>
    </location>
</feature>
<proteinExistence type="predicted"/>
<dbReference type="InterPro" id="IPR041588">
    <property type="entry name" value="Integrase_H2C2"/>
</dbReference>
<evidence type="ECO:0000313" key="4">
    <source>
        <dbReference type="Proteomes" id="UP000299102"/>
    </source>
</evidence>
<evidence type="ECO:0000256" key="1">
    <source>
        <dbReference type="SAM" id="MobiDB-lite"/>
    </source>
</evidence>
<keyword evidence="4" id="KW-1185">Reference proteome</keyword>
<reference evidence="3 4" key="1">
    <citation type="journal article" date="2019" name="Commun. Biol.">
        <title>The bagworm genome reveals a unique fibroin gene that provides high tensile strength.</title>
        <authorList>
            <person name="Kono N."/>
            <person name="Nakamura H."/>
            <person name="Ohtoshi R."/>
            <person name="Tomita M."/>
            <person name="Numata K."/>
            <person name="Arakawa K."/>
        </authorList>
    </citation>
    <scope>NUCLEOTIDE SEQUENCE [LARGE SCALE GENOMIC DNA]</scope>
</reference>
<name>A0A4C1UKN6_EUMVA</name>
<feature type="region of interest" description="Disordered" evidence="1">
    <location>
        <begin position="86"/>
        <end position="105"/>
    </location>
</feature>
<sequence>MLAEVLKDVHDESWTEGHFGLTKILEKLREKYFMRSAEISGKIGQIMSWILGKKEESFTLLTNFLNSHADGVRITWLSAYRRHLTDSPSILSPHSHSRQRSEMLR</sequence>
<dbReference type="Pfam" id="PF17921">
    <property type="entry name" value="Integrase_H2C2"/>
    <property type="match status" value="1"/>
</dbReference>
<dbReference type="Proteomes" id="UP000299102">
    <property type="component" value="Unassembled WGS sequence"/>
</dbReference>